<evidence type="ECO:0000313" key="4">
    <source>
        <dbReference type="Proteomes" id="UP000193920"/>
    </source>
</evidence>
<feature type="domain" description="Dynein associated protein" evidence="2">
    <location>
        <begin position="1"/>
        <end position="257"/>
    </location>
</feature>
<reference evidence="3 4" key="1">
    <citation type="submission" date="2016-08" db="EMBL/GenBank/DDBJ databases">
        <title>A Parts List for Fungal Cellulosomes Revealed by Comparative Genomics.</title>
        <authorList>
            <consortium name="DOE Joint Genome Institute"/>
            <person name="Haitjema C.H."/>
            <person name="Gilmore S.P."/>
            <person name="Henske J.K."/>
            <person name="Solomon K.V."/>
            <person name="De Groot R."/>
            <person name="Kuo A."/>
            <person name="Mondo S.J."/>
            <person name="Salamov A.A."/>
            <person name="Labutti K."/>
            <person name="Zhao Z."/>
            <person name="Chiniquy J."/>
            <person name="Barry K."/>
            <person name="Brewer H.M."/>
            <person name="Purvine S.O."/>
            <person name="Wright A.T."/>
            <person name="Boxma B."/>
            <person name="Van Alen T."/>
            <person name="Hackstein J.H."/>
            <person name="Baker S.E."/>
            <person name="Grigoriev I.V."/>
            <person name="O'Malley M.A."/>
        </authorList>
    </citation>
    <scope>NUCLEOTIDE SEQUENCE [LARGE SCALE GENOMIC DNA]</scope>
    <source>
        <strain evidence="3 4">G1</strain>
    </source>
</reference>
<evidence type="ECO:0000313" key="3">
    <source>
        <dbReference type="EMBL" id="ORY19092.1"/>
    </source>
</evidence>
<proteinExistence type="predicted"/>
<dbReference type="Proteomes" id="UP000193920">
    <property type="component" value="Unassembled WGS sequence"/>
</dbReference>
<accession>A0A1Y2A982</accession>
<dbReference type="EMBL" id="MCOG01000314">
    <property type="protein sequence ID" value="ORY19092.1"/>
    <property type="molecule type" value="Genomic_DNA"/>
</dbReference>
<feature type="coiled-coil region" evidence="1">
    <location>
        <begin position="380"/>
        <end position="435"/>
    </location>
</feature>
<dbReference type="STRING" id="1754190.A0A1Y2A982"/>
<gene>
    <name evidence="3" type="ORF">LY90DRAFT_165055</name>
</gene>
<dbReference type="OrthoDB" id="2130750at2759"/>
<dbReference type="InterPro" id="IPR022157">
    <property type="entry name" value="Dynactin"/>
</dbReference>
<sequence length="703" mass="82338">MMSLNIQLQNSVMKAQSKAVELDLKKLNLEQANDHLNLIMAYLPESFYSNEHDSILTVLMFKRLSFKADIIKRHFDESNQLNMSNVVDFEEKSKSIEICQIISLFSSLAKQFVNYIEECSVEEFLQLGNLCHELTGTETRLNHVIDIIKDDKTQEVIKLQDINKCTDQLIVLADKYIPLESRFISVIIEYYIEDIELTTNQIFNEFAKLNSYFEIDKNDENIVSQMKAISKEFLRPVDDILEKIKEIKLYSKKYEKRITELNEKSETLSKGVLDDLKNTNESIALVQKFCKKLTMSIKQALDEKLEDNIVIQFEELTKILSTITSDIFYVTDNPYWTGLRNMIGKIIEDLGLINEKFSNDSDVEEVTKNASPWDERSKEVKKEYSLNVEIKKKLEKLNAEKIKLVENSIMNEKIKTELREKIKFLEEKKASESEKSNERIRGLEEDLNKRIEYEKETNSLINDLQRENNALDSTIREQRMKLKEYENKVGVISKEDTFIPTTIVTKSVNTNQGKLVESLRYSIEYLRKQNIKQRYNENMKNAIQLFNYSDELTKKSLKIMAKNDETQKVIYNLYKESSILQKNIQQLSTKPRVVDISKINGISNKNSWISCKYDPQLQISEHNKECIYYQQFQENIQDKIEKLKRNILCQTTEKVPKINENDMVKYLGSVHVASNELLKTNNVRKVVFTHHSQFQKVHDIFSV</sequence>
<keyword evidence="4" id="KW-1185">Reference proteome</keyword>
<dbReference type="Pfam" id="PF12455">
    <property type="entry name" value="Dynactin"/>
    <property type="match status" value="1"/>
</dbReference>
<organism evidence="3 4">
    <name type="scientific">Neocallimastix californiae</name>
    <dbReference type="NCBI Taxonomy" id="1754190"/>
    <lineage>
        <taxon>Eukaryota</taxon>
        <taxon>Fungi</taxon>
        <taxon>Fungi incertae sedis</taxon>
        <taxon>Chytridiomycota</taxon>
        <taxon>Chytridiomycota incertae sedis</taxon>
        <taxon>Neocallimastigomycetes</taxon>
        <taxon>Neocallimastigales</taxon>
        <taxon>Neocallimastigaceae</taxon>
        <taxon>Neocallimastix</taxon>
    </lineage>
</organism>
<keyword evidence="1" id="KW-0175">Coiled coil</keyword>
<name>A0A1Y2A982_9FUNG</name>
<evidence type="ECO:0000256" key="1">
    <source>
        <dbReference type="SAM" id="Coils"/>
    </source>
</evidence>
<feature type="coiled-coil region" evidence="1">
    <location>
        <begin position="461"/>
        <end position="495"/>
    </location>
</feature>
<dbReference type="AlphaFoldDB" id="A0A1Y2A982"/>
<comment type="caution">
    <text evidence="3">The sequence shown here is derived from an EMBL/GenBank/DDBJ whole genome shotgun (WGS) entry which is preliminary data.</text>
</comment>
<protein>
    <recommendedName>
        <fullName evidence="2">Dynein associated protein domain-containing protein</fullName>
    </recommendedName>
</protein>
<evidence type="ECO:0000259" key="2">
    <source>
        <dbReference type="Pfam" id="PF12455"/>
    </source>
</evidence>